<keyword evidence="3" id="KW-0949">S-adenosyl-L-methionine</keyword>
<evidence type="ECO:0000313" key="5">
    <source>
        <dbReference type="Proteomes" id="UP000515908"/>
    </source>
</evidence>
<dbReference type="InterPro" id="IPR008854">
    <property type="entry name" value="TPMT"/>
</dbReference>
<protein>
    <submittedName>
        <fullName evidence="4">Thiopurine S-methyltransferase (TPMT), putative</fullName>
    </submittedName>
</protein>
<dbReference type="InterPro" id="IPR029063">
    <property type="entry name" value="SAM-dependent_MTases_sf"/>
</dbReference>
<keyword evidence="1 4" id="KW-0489">Methyltransferase</keyword>
<dbReference type="GO" id="GO:0008119">
    <property type="term" value="F:thiopurine S-methyltransferase activity"/>
    <property type="evidence" value="ECO:0007669"/>
    <property type="project" value="TreeGrafter"/>
</dbReference>
<evidence type="ECO:0000256" key="3">
    <source>
        <dbReference type="ARBA" id="ARBA00022691"/>
    </source>
</evidence>
<keyword evidence="5" id="KW-1185">Reference proteome</keyword>
<dbReference type="PROSITE" id="PS51585">
    <property type="entry name" value="SAM_MT_TPMT"/>
    <property type="match status" value="1"/>
</dbReference>
<dbReference type="Proteomes" id="UP000515908">
    <property type="component" value="Chromosome 12"/>
</dbReference>
<dbReference type="AlphaFoldDB" id="A0A7G2CIS4"/>
<dbReference type="SUPFAM" id="SSF53335">
    <property type="entry name" value="S-adenosyl-L-methionine-dependent methyltransferases"/>
    <property type="match status" value="1"/>
</dbReference>
<proteinExistence type="predicted"/>
<keyword evidence="2 4" id="KW-0808">Transferase</keyword>
<dbReference type="PANTHER" id="PTHR10259:SF11">
    <property type="entry name" value="THIOPURINE S-METHYLTRANSFERASE"/>
    <property type="match status" value="1"/>
</dbReference>
<dbReference type="EMBL" id="LR877156">
    <property type="protein sequence ID" value="CAD2218824.1"/>
    <property type="molecule type" value="Genomic_DNA"/>
</dbReference>
<evidence type="ECO:0000256" key="1">
    <source>
        <dbReference type="ARBA" id="ARBA00022603"/>
    </source>
</evidence>
<sequence>MKNQPGLSSSSGLSLGTNNAKEFWNNAWEKDLTGWRGGEAIRPYTRNIYAYLQYLDQKDYFPSKVTADGPTLNFPFLIKSEENTTELLNGEKENAIVKSFLKGKRVAVPLCGDTTVIPYLAESGAALVVGADLSEAGLAAQREHNFPGVDFTREEVRVGEETVVVFEATVYSCVVRLFQGDFMLLPQCPAFTGSKIDFVYDRASFMAVNPALRASYVKTVASVLTEEAVALVERPARVVDDRNGPPFSFSCEEINTLYETVTGRKYNVEVFINDVWRAGPAITPGSPLYFEWLSLHPKK</sequence>
<name>A0A7G2CIS4_9TRYP</name>
<dbReference type="Gene3D" id="3.40.50.150">
    <property type="entry name" value="Vaccinia Virus protein VP39"/>
    <property type="match status" value="1"/>
</dbReference>
<dbReference type="Pfam" id="PF05724">
    <property type="entry name" value="TPMT"/>
    <property type="match status" value="1"/>
</dbReference>
<accession>A0A7G2CIS4</accession>
<organism evidence="4 5">
    <name type="scientific">Angomonas deanei</name>
    <dbReference type="NCBI Taxonomy" id="59799"/>
    <lineage>
        <taxon>Eukaryota</taxon>
        <taxon>Discoba</taxon>
        <taxon>Euglenozoa</taxon>
        <taxon>Kinetoplastea</taxon>
        <taxon>Metakinetoplastina</taxon>
        <taxon>Trypanosomatida</taxon>
        <taxon>Trypanosomatidae</taxon>
        <taxon>Strigomonadinae</taxon>
        <taxon>Angomonas</taxon>
    </lineage>
</organism>
<dbReference type="VEuPathDB" id="TriTrypDB:ADEAN_000631700"/>
<dbReference type="PANTHER" id="PTHR10259">
    <property type="entry name" value="THIOPURINE S-METHYLTRANSFERASE"/>
    <property type="match status" value="1"/>
</dbReference>
<gene>
    <name evidence="4" type="ORF">ADEAN_000631700</name>
</gene>
<evidence type="ECO:0000256" key="2">
    <source>
        <dbReference type="ARBA" id="ARBA00022679"/>
    </source>
</evidence>
<dbReference type="GO" id="GO:0032259">
    <property type="term" value="P:methylation"/>
    <property type="evidence" value="ECO:0007669"/>
    <property type="project" value="UniProtKB-KW"/>
</dbReference>
<reference evidence="4 5" key="1">
    <citation type="submission" date="2020-08" db="EMBL/GenBank/DDBJ databases">
        <authorList>
            <person name="Newling K."/>
            <person name="Davey J."/>
            <person name="Forrester S."/>
        </authorList>
    </citation>
    <scope>NUCLEOTIDE SEQUENCE [LARGE SCALE GENOMIC DNA]</scope>
    <source>
        <strain evidence="5">Crithidia deanei Carvalho (ATCC PRA-265)</strain>
    </source>
</reference>
<evidence type="ECO:0000313" key="4">
    <source>
        <dbReference type="EMBL" id="CAD2218824.1"/>
    </source>
</evidence>